<comment type="catalytic activity">
    <reaction evidence="4">
        <text>2-deoxy-alpha-D-ribose 1-phosphate = 2-deoxy-D-ribose 5-phosphate</text>
        <dbReference type="Rhea" id="RHEA:27658"/>
        <dbReference type="ChEBI" id="CHEBI:57259"/>
        <dbReference type="ChEBI" id="CHEBI:62877"/>
        <dbReference type="EC" id="5.4.2.7"/>
    </reaction>
</comment>
<dbReference type="Proteomes" id="UP001410394">
    <property type="component" value="Unassembled WGS sequence"/>
</dbReference>
<dbReference type="Gene3D" id="3.40.720.10">
    <property type="entry name" value="Alkaline Phosphatase, subunit A"/>
    <property type="match status" value="1"/>
</dbReference>
<dbReference type="EMBL" id="JBDIVE010000005">
    <property type="protein sequence ID" value="MEN3069101.1"/>
    <property type="molecule type" value="Genomic_DNA"/>
</dbReference>
<dbReference type="InterPro" id="IPR017850">
    <property type="entry name" value="Alkaline_phosphatase_core_sf"/>
</dbReference>
<comment type="catalytic activity">
    <reaction evidence="4">
        <text>alpha-D-ribose 1-phosphate = D-ribose 5-phosphate</text>
        <dbReference type="Rhea" id="RHEA:18793"/>
        <dbReference type="ChEBI" id="CHEBI:57720"/>
        <dbReference type="ChEBI" id="CHEBI:78346"/>
        <dbReference type="EC" id="5.4.2.7"/>
    </reaction>
</comment>
<reference evidence="7 8" key="1">
    <citation type="journal article" date="2018" name="Int. J. Syst. Evol. Microbiol.">
        <title>Uliginosibacterium sediminicola sp. nov., isolated from freshwater sediment.</title>
        <authorList>
            <person name="Hwang W.M."/>
            <person name="Kim S.M."/>
            <person name="Kang K."/>
            <person name="Ahn T.Y."/>
        </authorList>
    </citation>
    <scope>NUCLEOTIDE SEQUENCE [LARGE SCALE GENOMIC DNA]</scope>
    <source>
        <strain evidence="7 8">M1-21</strain>
    </source>
</reference>
<feature type="binding site" evidence="4">
    <location>
        <position position="307"/>
    </location>
    <ligand>
        <name>Mn(2+)</name>
        <dbReference type="ChEBI" id="CHEBI:29035"/>
        <label>2</label>
    </ligand>
</feature>
<dbReference type="EC" id="5.4.2.7" evidence="4 5"/>
<comment type="cofactor">
    <cofactor evidence="4">
        <name>Mn(2+)</name>
        <dbReference type="ChEBI" id="CHEBI:29035"/>
    </cofactor>
    <text evidence="4">Binds 2 manganese ions.</text>
</comment>
<dbReference type="SUPFAM" id="SSF53649">
    <property type="entry name" value="Alkaline phosphatase-like"/>
    <property type="match status" value="1"/>
</dbReference>
<proteinExistence type="inferred from homology"/>
<sequence>MPRAILVVLDSFGLGATPDAEHYGDAGANTLGSIARWCAQNGQPLQLPNLARLGLSQAAQAASGSWPLGLNQDPAPIGAWGAARELSRGKDTPSGHWELMGCPVPFDWGYFPRLESTEGLPFGVFPAEPMQRWLDVCDLDGSLGNCHASGTEIIEEFGDAHIHSGMPICYTSSDSVFQIAAHETHFGLDRLYAICEAAKTIFDALNIARVIARPFVDAAPGSAQRYRRTGNRHDYTTPPPQDTLLDVLSRAGREVHGVGKIRDIFAARGISHHHAADGNAALCAATLKALEHCADGGLVFSNLVDFDMLYGHRRDPAGYAQALRDFDAFLPQLLDSLQPGDLLALSADHGCDPCWPGSDHTREHVPVLFAGPACPAARALGVRNSFADIGQTFARHLGMPALAHGEAVW</sequence>
<dbReference type="HAMAP" id="MF_00740">
    <property type="entry name" value="Phosphopentomut"/>
    <property type="match status" value="1"/>
</dbReference>
<dbReference type="InterPro" id="IPR010045">
    <property type="entry name" value="DeoB"/>
</dbReference>
<gene>
    <name evidence="4" type="primary">deoB</name>
    <name evidence="7" type="ORF">ABDB84_11475</name>
</gene>
<keyword evidence="3 4" id="KW-0464">Manganese</keyword>
<dbReference type="PANTHER" id="PTHR21110">
    <property type="entry name" value="PHOSPHOPENTOMUTASE"/>
    <property type="match status" value="1"/>
</dbReference>
<feature type="domain" description="Metalloenzyme" evidence="6">
    <location>
        <begin position="3"/>
        <end position="400"/>
    </location>
</feature>
<keyword evidence="4" id="KW-0963">Cytoplasm</keyword>
<comment type="caution">
    <text evidence="7">The sequence shown here is derived from an EMBL/GenBank/DDBJ whole genome shotgun (WGS) entry which is preliminary data.</text>
</comment>
<evidence type="ECO:0000256" key="4">
    <source>
        <dbReference type="HAMAP-Rule" id="MF_00740"/>
    </source>
</evidence>
<dbReference type="SUPFAM" id="SSF143856">
    <property type="entry name" value="DeoB insert domain-like"/>
    <property type="match status" value="1"/>
</dbReference>
<dbReference type="RefSeq" id="WP_345919868.1">
    <property type="nucleotide sequence ID" value="NZ_JBDIVE010000005.1"/>
</dbReference>
<dbReference type="InterPro" id="IPR024052">
    <property type="entry name" value="Phosphopentomutase_DeoB_cap_sf"/>
</dbReference>
<protein>
    <recommendedName>
        <fullName evidence="4 5">Phosphopentomutase</fullName>
        <ecNumber evidence="4 5">5.4.2.7</ecNumber>
    </recommendedName>
    <alternativeName>
        <fullName evidence="4">Phosphodeoxyribomutase</fullName>
    </alternativeName>
</protein>
<dbReference type="PANTHER" id="PTHR21110:SF0">
    <property type="entry name" value="PHOSPHOPENTOMUTASE"/>
    <property type="match status" value="1"/>
</dbReference>
<evidence type="ECO:0000256" key="1">
    <source>
        <dbReference type="ARBA" id="ARBA00010373"/>
    </source>
</evidence>
<accession>A0ABU9YZW4</accession>
<organism evidence="7 8">
    <name type="scientific">Uliginosibacterium sediminicola</name>
    <dbReference type="NCBI Taxonomy" id="2024550"/>
    <lineage>
        <taxon>Bacteria</taxon>
        <taxon>Pseudomonadati</taxon>
        <taxon>Pseudomonadota</taxon>
        <taxon>Betaproteobacteria</taxon>
        <taxon>Rhodocyclales</taxon>
        <taxon>Zoogloeaceae</taxon>
        <taxon>Uliginosibacterium</taxon>
    </lineage>
</organism>
<dbReference type="InterPro" id="IPR006124">
    <property type="entry name" value="Metalloenzyme"/>
</dbReference>
<dbReference type="Pfam" id="PF01676">
    <property type="entry name" value="Metalloenzyme"/>
    <property type="match status" value="1"/>
</dbReference>
<comment type="function">
    <text evidence="4">Isomerase that catalyzes the conversion of deoxy-ribose 1-phosphate (dRib-1-P) and ribose 1-phosphate (Rib-1-P) to deoxy-ribose 5-phosphate (dRib-5-P) and ribose 5-phosphate (Rib-5-P), respectively.</text>
</comment>
<dbReference type="CDD" id="cd16009">
    <property type="entry name" value="PPM"/>
    <property type="match status" value="1"/>
</dbReference>
<dbReference type="Gene3D" id="3.30.70.1250">
    <property type="entry name" value="Phosphopentomutase"/>
    <property type="match status" value="1"/>
</dbReference>
<keyword evidence="8" id="KW-1185">Reference proteome</keyword>
<evidence type="ECO:0000256" key="5">
    <source>
        <dbReference type="NCBIfam" id="TIGR01696"/>
    </source>
</evidence>
<comment type="similarity">
    <text evidence="1 4">Belongs to the phosphopentomutase family.</text>
</comment>
<feature type="binding site" evidence="4">
    <location>
        <position position="348"/>
    </location>
    <ligand>
        <name>Mn(2+)</name>
        <dbReference type="ChEBI" id="CHEBI:29035"/>
        <label>1</label>
    </ligand>
</feature>
<dbReference type="PIRSF" id="PIRSF001491">
    <property type="entry name" value="Ppentomutase"/>
    <property type="match status" value="1"/>
</dbReference>
<keyword evidence="2 4" id="KW-0479">Metal-binding</keyword>
<evidence type="ECO:0000256" key="3">
    <source>
        <dbReference type="ARBA" id="ARBA00023211"/>
    </source>
</evidence>
<keyword evidence="4 7" id="KW-0413">Isomerase</keyword>
<evidence type="ECO:0000256" key="2">
    <source>
        <dbReference type="ARBA" id="ARBA00022723"/>
    </source>
</evidence>
<feature type="binding site" evidence="4">
    <location>
        <position position="349"/>
    </location>
    <ligand>
        <name>Mn(2+)</name>
        <dbReference type="ChEBI" id="CHEBI:29035"/>
        <label>1</label>
    </ligand>
</feature>
<feature type="binding site" evidence="4">
    <location>
        <position position="10"/>
    </location>
    <ligand>
        <name>Mn(2+)</name>
        <dbReference type="ChEBI" id="CHEBI:29035"/>
        <label>1</label>
    </ligand>
</feature>
<comment type="subcellular location">
    <subcellularLocation>
        <location evidence="4">Cytoplasm</location>
    </subcellularLocation>
</comment>
<dbReference type="NCBIfam" id="TIGR01696">
    <property type="entry name" value="deoB"/>
    <property type="match status" value="1"/>
</dbReference>
<feature type="binding site" evidence="4">
    <location>
        <position position="312"/>
    </location>
    <ligand>
        <name>Mn(2+)</name>
        <dbReference type="ChEBI" id="CHEBI:29035"/>
        <label>2</label>
    </ligand>
</feature>
<name>A0ABU9YZW4_9RHOO</name>
<evidence type="ECO:0000313" key="8">
    <source>
        <dbReference type="Proteomes" id="UP001410394"/>
    </source>
</evidence>
<dbReference type="GO" id="GO:0008973">
    <property type="term" value="F:phosphopentomutase activity"/>
    <property type="evidence" value="ECO:0007669"/>
    <property type="project" value="UniProtKB-EC"/>
</dbReference>
<evidence type="ECO:0000313" key="7">
    <source>
        <dbReference type="EMBL" id="MEN3069101.1"/>
    </source>
</evidence>
<comment type="pathway">
    <text evidence="4">Carbohydrate degradation; 2-deoxy-D-ribose 1-phosphate degradation; D-glyceraldehyde 3-phosphate and acetaldehyde from 2-deoxy-alpha-D-ribose 1-phosphate: step 1/2.</text>
</comment>
<evidence type="ECO:0000259" key="6">
    <source>
        <dbReference type="Pfam" id="PF01676"/>
    </source>
</evidence>
<dbReference type="NCBIfam" id="NF003766">
    <property type="entry name" value="PRK05362.1"/>
    <property type="match status" value="1"/>
</dbReference>
<feature type="binding site" evidence="4">
    <location>
        <position position="360"/>
    </location>
    <ligand>
        <name>Mn(2+)</name>
        <dbReference type="ChEBI" id="CHEBI:29035"/>
        <label>2</label>
    </ligand>
</feature>